<dbReference type="GO" id="GO:0031390">
    <property type="term" value="C:Ctf18 RFC-like complex"/>
    <property type="evidence" value="ECO:0007669"/>
    <property type="project" value="InterPro"/>
</dbReference>
<gene>
    <name evidence="3" type="ORF">AAE3_LOCUS2362</name>
</gene>
<accession>A0A8S0WVK6</accession>
<evidence type="ECO:0000313" key="3">
    <source>
        <dbReference type="EMBL" id="CAA7259838.1"/>
    </source>
</evidence>
<sequence>MPEYELSFSPSSSNDAGCYRLIELTPDLTKLLEDAIANEKEVNFSIKGHSNEDAFLCTADKTFAMRSVGLSNTLLVVTPVPDEHAADFAEDAVVIRDQLNEIIELVPAVPKLHKLSVLIKDREYDEGQEDLEDDENRTRLTYEDALLQIQASPGELDAGLRERRILVINNELRPMTPIYLTHLLELILNLLVSLSMKHTAAPVERLLSALADEHEVSRAVSIQVMYWFGQIKEGKWAMDVPAIVKELGLGILRNHRHEPIEKDELLAKWKSQVGDTFEETVSLDLLSGNYIEAESLGSDEVVLKYFPSSALPVDPAARFADLFLTRTKWKGEEITPFLSDIAVNSKERDKLLLKYCRTVTDAQGIRYTARAQYNG</sequence>
<keyword evidence="2" id="KW-0235">DNA replication</keyword>
<dbReference type="GO" id="GO:0034088">
    <property type="term" value="P:maintenance of mitotic sister chromatid cohesion"/>
    <property type="evidence" value="ECO:0007669"/>
    <property type="project" value="TreeGrafter"/>
</dbReference>
<evidence type="ECO:0000313" key="4">
    <source>
        <dbReference type="Proteomes" id="UP000467700"/>
    </source>
</evidence>
<dbReference type="GO" id="GO:0006260">
    <property type="term" value="P:DNA replication"/>
    <property type="evidence" value="ECO:0007669"/>
    <property type="project" value="UniProtKB-KW"/>
</dbReference>
<evidence type="ECO:0000256" key="1">
    <source>
        <dbReference type="ARBA" id="ARBA00007017"/>
    </source>
</evidence>
<reference evidence="3 4" key="1">
    <citation type="submission" date="2020-01" db="EMBL/GenBank/DDBJ databases">
        <authorList>
            <person name="Gupta K D."/>
        </authorList>
    </citation>
    <scope>NUCLEOTIDE SEQUENCE [LARGE SCALE GENOMIC DNA]</scope>
</reference>
<dbReference type="AlphaFoldDB" id="A0A8S0WVK6"/>
<keyword evidence="4" id="KW-1185">Reference proteome</keyword>
<protein>
    <recommendedName>
        <fullName evidence="5">Sister chromatid cohesion protein DCC1</fullName>
    </recommendedName>
</protein>
<dbReference type="PANTHER" id="PTHR13395:SF6">
    <property type="entry name" value="SISTER CHROMATID COHESION PROTEIN DCC1"/>
    <property type="match status" value="1"/>
</dbReference>
<comment type="similarity">
    <text evidence="1">Belongs to the DCC1 family.</text>
</comment>
<dbReference type="OrthoDB" id="276989at2759"/>
<dbReference type="PANTHER" id="PTHR13395">
    <property type="entry name" value="SISTER CHROMATID COHESION PROTEIN DCC1-RELATED"/>
    <property type="match status" value="1"/>
</dbReference>
<name>A0A8S0WVK6_CYCAE</name>
<comment type="caution">
    <text evidence="3">The sequence shown here is derived from an EMBL/GenBank/DDBJ whole genome shotgun (WGS) entry which is preliminary data.</text>
</comment>
<dbReference type="GO" id="GO:0000785">
    <property type="term" value="C:chromatin"/>
    <property type="evidence" value="ECO:0007669"/>
    <property type="project" value="TreeGrafter"/>
</dbReference>
<evidence type="ECO:0000256" key="2">
    <source>
        <dbReference type="ARBA" id="ARBA00022705"/>
    </source>
</evidence>
<dbReference type="EMBL" id="CACVBS010000028">
    <property type="protein sequence ID" value="CAA7259838.1"/>
    <property type="molecule type" value="Genomic_DNA"/>
</dbReference>
<dbReference type="InterPro" id="IPR019128">
    <property type="entry name" value="Dcc1"/>
</dbReference>
<organism evidence="3 4">
    <name type="scientific">Cyclocybe aegerita</name>
    <name type="common">Black poplar mushroom</name>
    <name type="synonym">Agrocybe aegerita</name>
    <dbReference type="NCBI Taxonomy" id="1973307"/>
    <lineage>
        <taxon>Eukaryota</taxon>
        <taxon>Fungi</taxon>
        <taxon>Dikarya</taxon>
        <taxon>Basidiomycota</taxon>
        <taxon>Agaricomycotina</taxon>
        <taxon>Agaricomycetes</taxon>
        <taxon>Agaricomycetidae</taxon>
        <taxon>Agaricales</taxon>
        <taxon>Agaricineae</taxon>
        <taxon>Bolbitiaceae</taxon>
        <taxon>Cyclocybe</taxon>
    </lineage>
</organism>
<evidence type="ECO:0008006" key="5">
    <source>
        <dbReference type="Google" id="ProtNLM"/>
    </source>
</evidence>
<dbReference type="Proteomes" id="UP000467700">
    <property type="component" value="Unassembled WGS sequence"/>
</dbReference>
<dbReference type="GO" id="GO:0000775">
    <property type="term" value="C:chromosome, centromeric region"/>
    <property type="evidence" value="ECO:0007669"/>
    <property type="project" value="TreeGrafter"/>
</dbReference>
<dbReference type="Pfam" id="PF09724">
    <property type="entry name" value="Dcc1"/>
    <property type="match status" value="1"/>
</dbReference>
<proteinExistence type="inferred from homology"/>